<gene>
    <name evidence="3" type="ordered locus">UWK_01058</name>
</gene>
<dbReference type="KEGG" id="dsf:UWK_01058"/>
<dbReference type="GO" id="GO:0016831">
    <property type="term" value="F:carboxy-lyase activity"/>
    <property type="evidence" value="ECO:0007669"/>
    <property type="project" value="InterPro"/>
</dbReference>
<dbReference type="GO" id="GO:0016787">
    <property type="term" value="F:hydrolase activity"/>
    <property type="evidence" value="ECO:0007669"/>
    <property type="project" value="UniProtKB-KW"/>
</dbReference>
<dbReference type="PATRIC" id="fig|1167006.5.peg.1183"/>
<keyword evidence="1" id="KW-0456">Lyase</keyword>
<dbReference type="RefSeq" id="WP_015403326.1">
    <property type="nucleotide sequence ID" value="NC_020304.1"/>
</dbReference>
<dbReference type="Pfam" id="PF04909">
    <property type="entry name" value="Amidohydro_2"/>
    <property type="match status" value="1"/>
</dbReference>
<proteinExistence type="predicted"/>
<keyword evidence="3" id="KW-0378">Hydrolase</keyword>
<feature type="domain" description="Amidohydrolase-related" evidence="2">
    <location>
        <begin position="96"/>
        <end position="259"/>
    </location>
</feature>
<dbReference type="Proteomes" id="UP000011721">
    <property type="component" value="Chromosome"/>
</dbReference>
<evidence type="ECO:0000256" key="1">
    <source>
        <dbReference type="ARBA" id="ARBA00023239"/>
    </source>
</evidence>
<dbReference type="GO" id="GO:0005737">
    <property type="term" value="C:cytoplasm"/>
    <property type="evidence" value="ECO:0007669"/>
    <property type="project" value="TreeGrafter"/>
</dbReference>
<dbReference type="Gene3D" id="3.20.20.140">
    <property type="entry name" value="Metal-dependent hydrolases"/>
    <property type="match status" value="1"/>
</dbReference>
<name>M1PCZ7_DESSD</name>
<evidence type="ECO:0000313" key="4">
    <source>
        <dbReference type="Proteomes" id="UP000011721"/>
    </source>
</evidence>
<keyword evidence="4" id="KW-1185">Reference proteome</keyword>
<reference evidence="4" key="1">
    <citation type="journal article" date="2013" name="Stand. Genomic Sci.">
        <title>Complete genome sequence of Desulfocapsa sulfexigens, a marine deltaproteobacterium specialized in disproportionating inorganic sulfur compounds.</title>
        <authorList>
            <person name="Finster K.W."/>
            <person name="Kjeldsen K.U."/>
            <person name="Kube M."/>
            <person name="Reinhardt R."/>
            <person name="Mussmann M."/>
            <person name="Amann R."/>
            <person name="Schreiber L."/>
        </authorList>
    </citation>
    <scope>NUCLEOTIDE SEQUENCE [LARGE SCALE GENOMIC DNA]</scope>
    <source>
        <strain evidence="4">DSM 10523 / SB164P1</strain>
    </source>
</reference>
<dbReference type="STRING" id="1167006.UWK_01058"/>
<dbReference type="InterPro" id="IPR032466">
    <property type="entry name" value="Metal_Hydrolase"/>
</dbReference>
<dbReference type="SUPFAM" id="SSF51556">
    <property type="entry name" value="Metallo-dependent hydrolases"/>
    <property type="match status" value="1"/>
</dbReference>
<dbReference type="InterPro" id="IPR006680">
    <property type="entry name" value="Amidohydro-rel"/>
</dbReference>
<accession>M1PCZ7</accession>
<dbReference type="GO" id="GO:0019748">
    <property type="term" value="P:secondary metabolic process"/>
    <property type="evidence" value="ECO:0007669"/>
    <property type="project" value="TreeGrafter"/>
</dbReference>
<protein>
    <submittedName>
        <fullName evidence="3">Putative TIM-barrel fold metal-dependent hydrolase</fullName>
    </submittedName>
</protein>
<dbReference type="PANTHER" id="PTHR21240">
    <property type="entry name" value="2-AMINO-3-CARBOXYLMUCONATE-6-SEMIALDEHYDE DECARBOXYLASE"/>
    <property type="match status" value="1"/>
</dbReference>
<dbReference type="eggNOG" id="COG2159">
    <property type="taxonomic scope" value="Bacteria"/>
</dbReference>
<dbReference type="CDD" id="cd01292">
    <property type="entry name" value="metallo-dependent_hydrolases"/>
    <property type="match status" value="1"/>
</dbReference>
<evidence type="ECO:0000259" key="2">
    <source>
        <dbReference type="Pfam" id="PF04909"/>
    </source>
</evidence>
<dbReference type="OrthoDB" id="1407586at2"/>
<sequence>MIIDFHTHAFPDNVAAKAIPVLEKEGNIKAHTAGTTQSLLSSMDLAGIDRSLICSIATRPEQFKPILNWSREVKNARLIPLPSIHPDDPHCLEHVYTVKQEGFIGIKMHPFYQDYFLNEKKLDPLYEALSNTGLLLVVHCGYDIAFPRIRRVDPAAIEKLQQRFPHLRLITTHFGGWDIWDEVEDILIGKNIYMEISFALHYLKKEQVIRMLNNHPQEYLLFGSDSPWIDQTESIHHLKALALNDKLLTGILGGNALRLIQEAV</sequence>
<dbReference type="AlphaFoldDB" id="M1PCZ7"/>
<dbReference type="PANTHER" id="PTHR21240:SF28">
    <property type="entry name" value="ISO-OROTATE DECARBOXYLASE (EUROFUNG)"/>
    <property type="match status" value="1"/>
</dbReference>
<evidence type="ECO:0000313" key="3">
    <source>
        <dbReference type="EMBL" id="AGF77630.1"/>
    </source>
</evidence>
<organism evidence="3 4">
    <name type="scientific">Desulfocapsa sulfexigens (strain DSM 10523 / SB164P1)</name>
    <dbReference type="NCBI Taxonomy" id="1167006"/>
    <lineage>
        <taxon>Bacteria</taxon>
        <taxon>Pseudomonadati</taxon>
        <taxon>Thermodesulfobacteriota</taxon>
        <taxon>Desulfobulbia</taxon>
        <taxon>Desulfobulbales</taxon>
        <taxon>Desulfocapsaceae</taxon>
        <taxon>Desulfocapsa</taxon>
    </lineage>
</organism>
<dbReference type="EMBL" id="CP003985">
    <property type="protein sequence ID" value="AGF77630.1"/>
    <property type="molecule type" value="Genomic_DNA"/>
</dbReference>
<dbReference type="HOGENOM" id="CLU_044590_0_1_7"/>
<dbReference type="InterPro" id="IPR032465">
    <property type="entry name" value="ACMSD"/>
</dbReference>